<dbReference type="Pfam" id="PF00646">
    <property type="entry name" value="F-box"/>
    <property type="match status" value="1"/>
</dbReference>
<proteinExistence type="predicted"/>
<dbReference type="AlphaFoldDB" id="A0A2A6CWT1"/>
<reference evidence="1" key="2">
    <citation type="submission" date="2022-06" db="UniProtKB">
        <authorList>
            <consortium name="EnsemblMetazoa"/>
        </authorList>
    </citation>
    <scope>IDENTIFICATION</scope>
    <source>
        <strain evidence="1">PS312</strain>
    </source>
</reference>
<evidence type="ECO:0000313" key="2">
    <source>
        <dbReference type="Proteomes" id="UP000005239"/>
    </source>
</evidence>
<keyword evidence="2" id="KW-1185">Reference proteome</keyword>
<dbReference type="InterPro" id="IPR001810">
    <property type="entry name" value="F-box_dom"/>
</dbReference>
<evidence type="ECO:0000313" key="1">
    <source>
        <dbReference type="EnsemblMetazoa" id="PPA36360.1"/>
    </source>
</evidence>
<sequence>MPIDILNLPINANKFIYQFLDNSSLLQLRKVSKSAKELADFSHQRFSNTLVSLLEFSKEQNKTRVAFRYLFRRPSASNYWDYYASKTCFKCAMLNLNISVYWFSEYRKINTFVINCSNNAAYLQVIKQVKPQKINFATQVFPKDTTEFVLELANQVQSISVCYGYRFFGDTIRPSPNIIAFTQEIVVRKCENIEIVDICSSRNHTVADTETLIKILHQYPEKMLSLSYYEDRSEPTDDQIGSYKLSSDVRRWLTIKHFGMTFFIMIRRRSFPYCTSMLHLNRSIPKSDSTKCSAIDIDDARLNI</sequence>
<name>A0A2A6CWT1_PRIPA</name>
<gene>
    <name evidence="1" type="primary">WBGene00274729</name>
</gene>
<reference evidence="2" key="1">
    <citation type="journal article" date="2008" name="Nat. Genet.">
        <title>The Pristionchus pacificus genome provides a unique perspective on nematode lifestyle and parasitism.</title>
        <authorList>
            <person name="Dieterich C."/>
            <person name="Clifton S.W."/>
            <person name="Schuster L.N."/>
            <person name="Chinwalla A."/>
            <person name="Delehaunty K."/>
            <person name="Dinkelacker I."/>
            <person name="Fulton L."/>
            <person name="Fulton R."/>
            <person name="Godfrey J."/>
            <person name="Minx P."/>
            <person name="Mitreva M."/>
            <person name="Roeseler W."/>
            <person name="Tian H."/>
            <person name="Witte H."/>
            <person name="Yang S.P."/>
            <person name="Wilson R.K."/>
            <person name="Sommer R.J."/>
        </authorList>
    </citation>
    <scope>NUCLEOTIDE SEQUENCE [LARGE SCALE GENOMIC DNA]</scope>
    <source>
        <strain evidence="2">PS312</strain>
    </source>
</reference>
<dbReference type="Proteomes" id="UP000005239">
    <property type="component" value="Unassembled WGS sequence"/>
</dbReference>
<protein>
    <submittedName>
        <fullName evidence="1">F-box domain-containing protein</fullName>
    </submittedName>
</protein>
<dbReference type="PROSITE" id="PS50181">
    <property type="entry name" value="FBOX"/>
    <property type="match status" value="1"/>
</dbReference>
<dbReference type="EnsemblMetazoa" id="PPA36360.1">
    <property type="protein sequence ID" value="PPA36360.1"/>
    <property type="gene ID" value="WBGene00274729"/>
</dbReference>
<accession>A0A8R1YSU8</accession>
<accession>A0A2A6CWT1</accession>
<organism evidence="1 2">
    <name type="scientific">Pristionchus pacificus</name>
    <name type="common">Parasitic nematode worm</name>
    <dbReference type="NCBI Taxonomy" id="54126"/>
    <lineage>
        <taxon>Eukaryota</taxon>
        <taxon>Metazoa</taxon>
        <taxon>Ecdysozoa</taxon>
        <taxon>Nematoda</taxon>
        <taxon>Chromadorea</taxon>
        <taxon>Rhabditida</taxon>
        <taxon>Rhabditina</taxon>
        <taxon>Diplogasteromorpha</taxon>
        <taxon>Diplogasteroidea</taxon>
        <taxon>Neodiplogasteridae</taxon>
        <taxon>Pristionchus</taxon>
    </lineage>
</organism>